<dbReference type="GO" id="GO:0019748">
    <property type="term" value="P:secondary metabolic process"/>
    <property type="evidence" value="ECO:0007669"/>
    <property type="project" value="TreeGrafter"/>
</dbReference>
<dbReference type="Pfam" id="PF00450">
    <property type="entry name" value="Peptidase_S10"/>
    <property type="match status" value="1"/>
</dbReference>
<dbReference type="GO" id="GO:0004185">
    <property type="term" value="F:serine-type carboxypeptidase activity"/>
    <property type="evidence" value="ECO:0007669"/>
    <property type="project" value="InterPro"/>
</dbReference>
<name>A0AAW2QJH9_9LAMI</name>
<gene>
    <name evidence="3" type="ORF">Scaly_1013700</name>
</gene>
<dbReference type="SUPFAM" id="SSF53474">
    <property type="entry name" value="alpha/beta-Hydrolases"/>
    <property type="match status" value="1"/>
</dbReference>
<dbReference type="PANTHER" id="PTHR11802:SF224">
    <property type="entry name" value="SERINE CARBOXYPEPTIDASE-LIKE 7 ISOFORM X1"/>
    <property type="match status" value="1"/>
</dbReference>
<feature type="signal peptide" evidence="2">
    <location>
        <begin position="1"/>
        <end position="23"/>
    </location>
</feature>
<dbReference type="EMBL" id="JACGWM010000006">
    <property type="protein sequence ID" value="KAL0367948.1"/>
    <property type="molecule type" value="Genomic_DNA"/>
</dbReference>
<feature type="chain" id="PRO_5043598650" evidence="2">
    <location>
        <begin position="24"/>
        <end position="373"/>
    </location>
</feature>
<dbReference type="InterPro" id="IPR029058">
    <property type="entry name" value="AB_hydrolase_fold"/>
</dbReference>
<protein>
    <submittedName>
        <fullName evidence="3">Serine carboxypeptidase-like 18</fullName>
    </submittedName>
</protein>
<dbReference type="AlphaFoldDB" id="A0AAW2QJH9"/>
<dbReference type="GO" id="GO:0006508">
    <property type="term" value="P:proteolysis"/>
    <property type="evidence" value="ECO:0007669"/>
    <property type="project" value="InterPro"/>
</dbReference>
<reference evidence="3" key="2">
    <citation type="journal article" date="2024" name="Plant">
        <title>Genomic evolution and insights into agronomic trait innovations of Sesamum species.</title>
        <authorList>
            <person name="Miao H."/>
            <person name="Wang L."/>
            <person name="Qu L."/>
            <person name="Liu H."/>
            <person name="Sun Y."/>
            <person name="Le M."/>
            <person name="Wang Q."/>
            <person name="Wei S."/>
            <person name="Zheng Y."/>
            <person name="Lin W."/>
            <person name="Duan Y."/>
            <person name="Cao H."/>
            <person name="Xiong S."/>
            <person name="Wang X."/>
            <person name="Wei L."/>
            <person name="Li C."/>
            <person name="Ma Q."/>
            <person name="Ju M."/>
            <person name="Zhao R."/>
            <person name="Li G."/>
            <person name="Mu C."/>
            <person name="Tian Q."/>
            <person name="Mei H."/>
            <person name="Zhang T."/>
            <person name="Gao T."/>
            <person name="Zhang H."/>
        </authorList>
    </citation>
    <scope>NUCLEOTIDE SEQUENCE</scope>
    <source>
        <strain evidence="3">KEN8</strain>
    </source>
</reference>
<dbReference type="PANTHER" id="PTHR11802">
    <property type="entry name" value="SERINE PROTEASE FAMILY S10 SERINE CARBOXYPEPTIDASE"/>
    <property type="match status" value="1"/>
</dbReference>
<evidence type="ECO:0000256" key="1">
    <source>
        <dbReference type="ARBA" id="ARBA00009431"/>
    </source>
</evidence>
<keyword evidence="2" id="KW-0732">Signal</keyword>
<evidence type="ECO:0000256" key="2">
    <source>
        <dbReference type="SAM" id="SignalP"/>
    </source>
</evidence>
<keyword evidence="3" id="KW-0645">Protease</keyword>
<dbReference type="GO" id="GO:0016747">
    <property type="term" value="F:acyltransferase activity, transferring groups other than amino-acyl groups"/>
    <property type="evidence" value="ECO:0007669"/>
    <property type="project" value="TreeGrafter"/>
</dbReference>
<dbReference type="Gene3D" id="3.40.50.1820">
    <property type="entry name" value="alpha/beta hydrolase"/>
    <property type="match status" value="1"/>
</dbReference>
<accession>A0AAW2QJH9</accession>
<comment type="similarity">
    <text evidence="1">Belongs to the peptidase S10 family.</text>
</comment>
<reference evidence="3" key="1">
    <citation type="submission" date="2020-06" db="EMBL/GenBank/DDBJ databases">
        <authorList>
            <person name="Li T."/>
            <person name="Hu X."/>
            <person name="Zhang T."/>
            <person name="Song X."/>
            <person name="Zhang H."/>
            <person name="Dai N."/>
            <person name="Sheng W."/>
            <person name="Hou X."/>
            <person name="Wei L."/>
        </authorList>
    </citation>
    <scope>NUCLEOTIDE SEQUENCE</scope>
    <source>
        <strain evidence="3">KEN8</strain>
        <tissue evidence="3">Leaf</tissue>
    </source>
</reference>
<comment type="caution">
    <text evidence="3">The sequence shown here is derived from an EMBL/GenBank/DDBJ whole genome shotgun (WGS) entry which is preliminary data.</text>
</comment>
<proteinExistence type="inferred from homology"/>
<evidence type="ECO:0000313" key="3">
    <source>
        <dbReference type="EMBL" id="KAL0367948.1"/>
    </source>
</evidence>
<keyword evidence="3" id="KW-0378">Hydrolase</keyword>
<sequence>MKHYSSFNLLLCLLLLITSTASSQSIINTLPGFPGILPFKLETGGTGLPGFSGWFTKSVGPLAFDIEAFDGSFPSLVTNPYSWTKWLLNHPEFQTNRLYVVGDSYGGKIVPMVALEIAEEDKNIEELKQGYIVGNSRTDGDKDDNEKLPYAHRMALVSDEYFELAKSNCNGEYVNPDPDNIGCLYALRLVNECTSRVDDAHILEPKCKFMSPRPNISRLRQLFLEDDPIDLLSLSKQEKTMNYNYVTSYVWANNETVQEALQIRQGTKSDWKRCNKSLTYEEDVSSVFKHHQLLSDKGFQALAYSGDHDMIIPYMSTLKWIRGLNLTLDDDWRPWTVDGQVAGMGKGTFIEVTPLKTGEKKTAVKDFQGHENG</sequence>
<dbReference type="InterPro" id="IPR001563">
    <property type="entry name" value="Peptidase_S10"/>
</dbReference>
<keyword evidence="3" id="KW-0121">Carboxypeptidase</keyword>
<organism evidence="3">
    <name type="scientific">Sesamum calycinum</name>
    <dbReference type="NCBI Taxonomy" id="2727403"/>
    <lineage>
        <taxon>Eukaryota</taxon>
        <taxon>Viridiplantae</taxon>
        <taxon>Streptophyta</taxon>
        <taxon>Embryophyta</taxon>
        <taxon>Tracheophyta</taxon>
        <taxon>Spermatophyta</taxon>
        <taxon>Magnoliopsida</taxon>
        <taxon>eudicotyledons</taxon>
        <taxon>Gunneridae</taxon>
        <taxon>Pentapetalae</taxon>
        <taxon>asterids</taxon>
        <taxon>lamiids</taxon>
        <taxon>Lamiales</taxon>
        <taxon>Pedaliaceae</taxon>
        <taxon>Sesamum</taxon>
    </lineage>
</organism>